<dbReference type="AlphaFoldDB" id="C5A6Q7"/>
<evidence type="ECO:0000313" key="1">
    <source>
        <dbReference type="EMBL" id="ACS33919.1"/>
    </source>
</evidence>
<dbReference type="PaxDb" id="593117-TGAM_1417"/>
<dbReference type="OrthoDB" id="96942at2157"/>
<organism evidence="1 2">
    <name type="scientific">Thermococcus gammatolerans (strain DSM 15229 / JCM 11827 / EJ3)</name>
    <dbReference type="NCBI Taxonomy" id="593117"/>
    <lineage>
        <taxon>Archaea</taxon>
        <taxon>Methanobacteriati</taxon>
        <taxon>Methanobacteriota</taxon>
        <taxon>Thermococci</taxon>
        <taxon>Thermococcales</taxon>
        <taxon>Thermococcaceae</taxon>
        <taxon>Thermococcus</taxon>
    </lineage>
</organism>
<evidence type="ECO:0000313" key="2">
    <source>
        <dbReference type="Proteomes" id="UP000001488"/>
    </source>
</evidence>
<reference evidence="1 2" key="1">
    <citation type="journal article" date="2007" name="Genome Biol.">
        <title>Genome analysis and genome-wide proteomics of Thermococcus gammatolerans, the most radioresistant organism known amongst the Archaea.</title>
        <authorList>
            <person name="Zivanovic Y."/>
            <person name="Armengaud J."/>
            <person name="Lagorce A."/>
            <person name="Leplat C."/>
            <person name="Guerin P."/>
            <person name="Dutertre M."/>
            <person name="Anthouard V."/>
            <person name="Forterre P."/>
            <person name="Wincker P."/>
            <person name="Confalonieri F."/>
        </authorList>
    </citation>
    <scope>NUCLEOTIDE SEQUENCE [LARGE SCALE GENOMIC DNA]</scope>
    <source>
        <strain evidence="2">DSM 15229 / JCM 11827 / EJ3</strain>
    </source>
</reference>
<proteinExistence type="predicted"/>
<dbReference type="PATRIC" id="fig|593117.10.peg.1419"/>
<dbReference type="KEGG" id="tga:TGAM_1417"/>
<dbReference type="EMBL" id="CP001398">
    <property type="protein sequence ID" value="ACS33919.1"/>
    <property type="molecule type" value="Genomic_DNA"/>
</dbReference>
<keyword evidence="2" id="KW-1185">Reference proteome</keyword>
<sequence length="364" mass="40880">MERIEEYVRRNRVDEAVRLILSEGDGVVKAELLAELLKRVIRLDDYRYVKGELLKCRYEAPDRKTKALILSVIGEALFSSGDEKEGVKFFREAMSVARGIGVETWRAEALIGVALNLVRAGFYDDALYLFSEAFEAITVLEGEEPEKALRLLRKLADSMVFSVEWIDSGEWAVEFFNWASEVYEHAGLGIPAKTVRAKAALIERAIAGDVQFLRRILAEDWVDGAVLMARYMPPEKKGSAFLEISFWLLANGRRDLGEQVFNDAIELLSRFGASDKYLSSIAFDFVKLGYPDLALRLVRLIRSDELSSRVLARVAVEYLREGDELMARTITLNIPNESIKSKVLQQIGGGGNVGYEQGLPLTRG</sequence>
<evidence type="ECO:0008006" key="3">
    <source>
        <dbReference type="Google" id="ProtNLM"/>
    </source>
</evidence>
<dbReference type="HOGENOM" id="CLU_065737_0_0_2"/>
<dbReference type="Gene3D" id="1.25.40.10">
    <property type="entry name" value="Tetratricopeptide repeat domain"/>
    <property type="match status" value="1"/>
</dbReference>
<dbReference type="SUPFAM" id="SSF48452">
    <property type="entry name" value="TPR-like"/>
    <property type="match status" value="1"/>
</dbReference>
<gene>
    <name evidence="1" type="ordered locus">TGAM_1417</name>
</gene>
<dbReference type="InterPro" id="IPR011990">
    <property type="entry name" value="TPR-like_helical_dom_sf"/>
</dbReference>
<protein>
    <recommendedName>
        <fullName evidence="3">TRP-repeat-containing protein</fullName>
    </recommendedName>
</protein>
<dbReference type="eggNOG" id="arCOG03827">
    <property type="taxonomic scope" value="Archaea"/>
</dbReference>
<dbReference type="Proteomes" id="UP000001488">
    <property type="component" value="Chromosome"/>
</dbReference>
<accession>C5A6Q7</accession>
<name>C5A6Q7_THEGJ</name>
<dbReference type="STRING" id="593117.TGAM_1417"/>